<organism evidence="1 2">
    <name type="scientific">Candidatus Blackburnbacteria bacterium RIFCSPHIGHO2_01_FULL_43_15b</name>
    <dbReference type="NCBI Taxonomy" id="1797513"/>
    <lineage>
        <taxon>Bacteria</taxon>
        <taxon>Candidatus Blackburniibacteriota</taxon>
    </lineage>
</organism>
<comment type="caution">
    <text evidence="1">The sequence shown here is derived from an EMBL/GenBank/DDBJ whole genome shotgun (WGS) entry which is preliminary data.</text>
</comment>
<evidence type="ECO:0000313" key="1">
    <source>
        <dbReference type="EMBL" id="OGY10022.1"/>
    </source>
</evidence>
<dbReference type="Proteomes" id="UP000177967">
    <property type="component" value="Unassembled WGS sequence"/>
</dbReference>
<reference evidence="1 2" key="1">
    <citation type="journal article" date="2016" name="Nat. Commun.">
        <title>Thousands of microbial genomes shed light on interconnected biogeochemical processes in an aquifer system.</title>
        <authorList>
            <person name="Anantharaman K."/>
            <person name="Brown C.T."/>
            <person name="Hug L.A."/>
            <person name="Sharon I."/>
            <person name="Castelle C.J."/>
            <person name="Probst A.J."/>
            <person name="Thomas B.C."/>
            <person name="Singh A."/>
            <person name="Wilkins M.J."/>
            <person name="Karaoz U."/>
            <person name="Brodie E.L."/>
            <person name="Williams K.H."/>
            <person name="Hubbard S.S."/>
            <person name="Banfield J.F."/>
        </authorList>
    </citation>
    <scope>NUCLEOTIDE SEQUENCE [LARGE SCALE GENOMIC DNA]</scope>
</reference>
<evidence type="ECO:0000313" key="2">
    <source>
        <dbReference type="Proteomes" id="UP000177967"/>
    </source>
</evidence>
<gene>
    <name evidence="1" type="ORF">A2782_00640</name>
</gene>
<dbReference type="AlphaFoldDB" id="A0A1G1V3S1"/>
<dbReference type="EMBL" id="MHBW01000002">
    <property type="protein sequence ID" value="OGY10022.1"/>
    <property type="molecule type" value="Genomic_DNA"/>
</dbReference>
<sequence>MTQQKPRPVPGVFKNVMVPIQLWLLGQGRCVGCGRDLGSGKSTPIKGVGQKIVCECGRVFIKEAKTNQYRRALLSEV</sequence>
<proteinExistence type="predicted"/>
<accession>A0A1G1V3S1</accession>
<protein>
    <recommendedName>
        <fullName evidence="3">DUF5679 domain-containing protein</fullName>
    </recommendedName>
</protein>
<dbReference type="STRING" id="1797513.A2782_00640"/>
<evidence type="ECO:0008006" key="3">
    <source>
        <dbReference type="Google" id="ProtNLM"/>
    </source>
</evidence>
<name>A0A1G1V3S1_9BACT</name>